<dbReference type="PROSITE" id="PS50886">
    <property type="entry name" value="TRBD"/>
    <property type="match status" value="1"/>
</dbReference>
<dbReference type="InterPro" id="IPR008231">
    <property type="entry name" value="CsaA"/>
</dbReference>
<dbReference type="InterPro" id="IPR002547">
    <property type="entry name" value="tRNA-bd_dom"/>
</dbReference>
<name>A0A1F7JHQ7_9BACT</name>
<evidence type="ECO:0000256" key="3">
    <source>
        <dbReference type="PROSITE-ProRule" id="PRU00209"/>
    </source>
</evidence>
<dbReference type="GO" id="GO:0000049">
    <property type="term" value="F:tRNA binding"/>
    <property type="evidence" value="ECO:0007669"/>
    <property type="project" value="UniProtKB-UniRule"/>
</dbReference>
<gene>
    <name evidence="5" type="ORF">A3H78_04120</name>
</gene>
<reference evidence="5 6" key="1">
    <citation type="journal article" date="2016" name="Nat. Commun.">
        <title>Thousands of microbial genomes shed light on interconnected biogeochemical processes in an aquifer system.</title>
        <authorList>
            <person name="Anantharaman K."/>
            <person name="Brown C.T."/>
            <person name="Hug L.A."/>
            <person name="Sharon I."/>
            <person name="Castelle C.J."/>
            <person name="Probst A.J."/>
            <person name="Thomas B.C."/>
            <person name="Singh A."/>
            <person name="Wilkins M.J."/>
            <person name="Karaoz U."/>
            <person name="Brodie E.L."/>
            <person name="Williams K.H."/>
            <person name="Hubbard S.S."/>
            <person name="Banfield J.F."/>
        </authorList>
    </citation>
    <scope>NUCLEOTIDE SEQUENCE [LARGE SCALE GENOMIC DNA]</scope>
</reference>
<evidence type="ECO:0000256" key="2">
    <source>
        <dbReference type="ARBA" id="ARBA00022884"/>
    </source>
</evidence>
<dbReference type="CDD" id="cd02798">
    <property type="entry name" value="tRNA_bind_CsaA"/>
    <property type="match status" value="1"/>
</dbReference>
<dbReference type="EMBL" id="MGAV01000011">
    <property type="protein sequence ID" value="OGK55140.1"/>
    <property type="molecule type" value="Genomic_DNA"/>
</dbReference>
<dbReference type="Gene3D" id="2.40.50.140">
    <property type="entry name" value="Nucleic acid-binding proteins"/>
    <property type="match status" value="1"/>
</dbReference>
<dbReference type="Pfam" id="PF01588">
    <property type="entry name" value="tRNA_bind"/>
    <property type="match status" value="1"/>
</dbReference>
<evidence type="ECO:0000259" key="4">
    <source>
        <dbReference type="PROSITE" id="PS50886"/>
    </source>
</evidence>
<protein>
    <submittedName>
        <fullName evidence="5">tRNA-binding protein</fullName>
    </submittedName>
</protein>
<dbReference type="PANTHER" id="PTHR11586:SF37">
    <property type="entry name" value="TRNA-BINDING DOMAIN-CONTAINING PROTEIN"/>
    <property type="match status" value="1"/>
</dbReference>
<dbReference type="NCBIfam" id="NF007495">
    <property type="entry name" value="PRK10089.1-4"/>
    <property type="match status" value="1"/>
</dbReference>
<feature type="domain" description="TRNA-binding" evidence="4">
    <location>
        <begin position="6"/>
        <end position="110"/>
    </location>
</feature>
<evidence type="ECO:0000256" key="1">
    <source>
        <dbReference type="ARBA" id="ARBA00022555"/>
    </source>
</evidence>
<accession>A0A1F7JHQ7</accession>
<organism evidence="5 6">
    <name type="scientific">Candidatus Roizmanbacteria bacterium RIFCSPLOWO2_02_FULL_36_11</name>
    <dbReference type="NCBI Taxonomy" id="1802071"/>
    <lineage>
        <taxon>Bacteria</taxon>
        <taxon>Candidatus Roizmaniibacteriota</taxon>
    </lineage>
</organism>
<evidence type="ECO:0000313" key="6">
    <source>
        <dbReference type="Proteomes" id="UP000177418"/>
    </source>
</evidence>
<sequence length="115" mass="12891">MITFEDFQKVDIRVGKIIKVEDYPEARKPSYKLKIDFGPEIGIKKSVGQFPANYTKEELHGKPVACVINFPPRQIGPALSEVLTLGFPDEQGNPILVIPSKEVPLGGRLNKLRYI</sequence>
<dbReference type="NCBIfam" id="NF007494">
    <property type="entry name" value="PRK10089.1-3"/>
    <property type="match status" value="1"/>
</dbReference>
<dbReference type="Proteomes" id="UP000177418">
    <property type="component" value="Unassembled WGS sequence"/>
</dbReference>
<keyword evidence="1 3" id="KW-0820">tRNA-binding</keyword>
<dbReference type="PANTHER" id="PTHR11586">
    <property type="entry name" value="TRNA-AMINOACYLATION COFACTOR ARC1 FAMILY MEMBER"/>
    <property type="match status" value="1"/>
</dbReference>
<proteinExistence type="predicted"/>
<keyword evidence="2 3" id="KW-0694">RNA-binding</keyword>
<dbReference type="InterPro" id="IPR051270">
    <property type="entry name" value="Tyrosine-tRNA_ligase_regulator"/>
</dbReference>
<dbReference type="FunFam" id="2.40.50.140:FF:000165">
    <property type="entry name" value="Chaperone CsaA"/>
    <property type="match status" value="1"/>
</dbReference>
<dbReference type="InterPro" id="IPR012340">
    <property type="entry name" value="NA-bd_OB-fold"/>
</dbReference>
<dbReference type="AlphaFoldDB" id="A0A1F7JHQ7"/>
<comment type="caution">
    <text evidence="5">The sequence shown here is derived from an EMBL/GenBank/DDBJ whole genome shotgun (WGS) entry which is preliminary data.</text>
</comment>
<dbReference type="NCBIfam" id="TIGR02222">
    <property type="entry name" value="chap_CsaA"/>
    <property type="match status" value="1"/>
</dbReference>
<evidence type="ECO:0000313" key="5">
    <source>
        <dbReference type="EMBL" id="OGK55140.1"/>
    </source>
</evidence>
<dbReference type="SUPFAM" id="SSF50249">
    <property type="entry name" value="Nucleic acid-binding proteins"/>
    <property type="match status" value="1"/>
</dbReference>